<name>A0A9Q4DH36_ACTPL</name>
<dbReference type="GO" id="GO:0009253">
    <property type="term" value="P:peptidoglycan catabolic process"/>
    <property type="evidence" value="ECO:0007669"/>
    <property type="project" value="InterPro"/>
</dbReference>
<evidence type="ECO:0000256" key="6">
    <source>
        <dbReference type="RuleBase" id="RU003788"/>
    </source>
</evidence>
<dbReference type="EMBL" id="JAPQFC010000001">
    <property type="protein sequence ID" value="MCY6523175.1"/>
    <property type="molecule type" value="Genomic_DNA"/>
</dbReference>
<organism evidence="8 9">
    <name type="scientific">Actinobacillus pleuropneumoniae</name>
    <name type="common">Haemophilus pleuropneumoniae</name>
    <dbReference type="NCBI Taxonomy" id="715"/>
    <lineage>
        <taxon>Bacteria</taxon>
        <taxon>Pseudomonadati</taxon>
        <taxon>Pseudomonadota</taxon>
        <taxon>Gammaproteobacteria</taxon>
        <taxon>Pasteurellales</taxon>
        <taxon>Pasteurellaceae</taxon>
        <taxon>Actinobacillus</taxon>
    </lineage>
</organism>
<comment type="caution">
    <text evidence="8">The sequence shown here is derived from an EMBL/GenBank/DDBJ whole genome shotgun (WGS) entry which is preliminary data.</text>
</comment>
<dbReference type="Gene3D" id="1.10.530.40">
    <property type="match status" value="1"/>
</dbReference>
<sequence length="179" mass="19615">MSKSLKYGGGFVCGIAAIIALVEYQYPEIRTSQAGLEIIGNAEGCRRDPYKCPADVITVGIGSTEFGGEKIDPNRIYSDKEIADRWAKDLKIAESCVNRYGNGKRIPQGAFDSAVSLTFNVGCNTARKSTLFRKLNAGDIQGACNEFPRWVYAGGKKLRGLEIRREKERALCLTGLMAH</sequence>
<keyword evidence="7" id="KW-0472">Membrane</keyword>
<dbReference type="GO" id="GO:0016998">
    <property type="term" value="P:cell wall macromolecule catabolic process"/>
    <property type="evidence" value="ECO:0007669"/>
    <property type="project" value="InterPro"/>
</dbReference>
<dbReference type="Proteomes" id="UP001077788">
    <property type="component" value="Unassembled WGS sequence"/>
</dbReference>
<reference evidence="8" key="2">
    <citation type="submission" date="2022-12" db="EMBL/GenBank/DDBJ databases">
        <authorList>
            <person name="Kardos G."/>
            <person name="Sarkozi R."/>
            <person name="Laczko L."/>
            <person name="Marton S."/>
            <person name="Makrai L."/>
            <person name="Banyai K."/>
            <person name="Fodor L."/>
        </authorList>
    </citation>
    <scope>NUCLEOTIDE SEQUENCE</scope>
    <source>
        <strain evidence="8">84/14</strain>
    </source>
</reference>
<comment type="similarity">
    <text evidence="6">Belongs to the glycosyl hydrolase 24 family.</text>
</comment>
<dbReference type="InterPro" id="IPR051018">
    <property type="entry name" value="Bacteriophage_GH24"/>
</dbReference>
<evidence type="ECO:0000256" key="5">
    <source>
        <dbReference type="ARBA" id="ARBA00023295"/>
    </source>
</evidence>
<dbReference type="GO" id="GO:0042742">
    <property type="term" value="P:defense response to bacterium"/>
    <property type="evidence" value="ECO:0007669"/>
    <property type="project" value="UniProtKB-KW"/>
</dbReference>
<accession>A0A9Q4DH36</accession>
<dbReference type="PANTHER" id="PTHR38107">
    <property type="match status" value="1"/>
</dbReference>
<evidence type="ECO:0000313" key="8">
    <source>
        <dbReference type="EMBL" id="MCY6523175.1"/>
    </source>
</evidence>
<keyword evidence="7" id="KW-1133">Transmembrane helix</keyword>
<proteinExistence type="inferred from homology"/>
<dbReference type="GO" id="GO:0003796">
    <property type="term" value="F:lysozyme activity"/>
    <property type="evidence" value="ECO:0007669"/>
    <property type="project" value="UniProtKB-EC"/>
</dbReference>
<keyword evidence="2 6" id="KW-0929">Antimicrobial</keyword>
<dbReference type="InterPro" id="IPR002196">
    <property type="entry name" value="Glyco_hydro_24"/>
</dbReference>
<dbReference type="InterPro" id="IPR043688">
    <property type="entry name" value="SAR_endolysin-like"/>
</dbReference>
<dbReference type="SUPFAM" id="SSF53955">
    <property type="entry name" value="Lysozyme-like"/>
    <property type="match status" value="1"/>
</dbReference>
<evidence type="ECO:0000256" key="3">
    <source>
        <dbReference type="ARBA" id="ARBA00022638"/>
    </source>
</evidence>
<comment type="catalytic activity">
    <reaction evidence="1 6">
        <text>Hydrolysis of (1-&gt;4)-beta-linkages between N-acetylmuramic acid and N-acetyl-D-glucosamine residues in a peptidoglycan and between N-acetyl-D-glucosamine residues in chitodextrins.</text>
        <dbReference type="EC" id="3.2.1.17"/>
    </reaction>
</comment>
<evidence type="ECO:0000256" key="7">
    <source>
        <dbReference type="SAM" id="Phobius"/>
    </source>
</evidence>
<gene>
    <name evidence="8" type="ORF">OYG11_02770</name>
</gene>
<evidence type="ECO:0000313" key="9">
    <source>
        <dbReference type="Proteomes" id="UP001077788"/>
    </source>
</evidence>
<dbReference type="GO" id="GO:0031640">
    <property type="term" value="P:killing of cells of another organism"/>
    <property type="evidence" value="ECO:0007669"/>
    <property type="project" value="UniProtKB-KW"/>
</dbReference>
<keyword evidence="3 6" id="KW-0081">Bacteriolytic enzyme</keyword>
<keyword evidence="4 6" id="KW-0378">Hydrolase</keyword>
<dbReference type="InterPro" id="IPR023347">
    <property type="entry name" value="Lysozyme_dom_sf"/>
</dbReference>
<dbReference type="Pfam" id="PF00959">
    <property type="entry name" value="Phage_lysozyme"/>
    <property type="match status" value="1"/>
</dbReference>
<dbReference type="RefSeq" id="WP_237594151.1">
    <property type="nucleotide sequence ID" value="NZ_CP031861.1"/>
</dbReference>
<dbReference type="HAMAP" id="MF_04136">
    <property type="entry name" value="SAR_ENDOLYSIN"/>
    <property type="match status" value="1"/>
</dbReference>
<dbReference type="HAMAP" id="MF_04110">
    <property type="entry name" value="ENDOLYSIN_T4"/>
    <property type="match status" value="1"/>
</dbReference>
<evidence type="ECO:0000256" key="2">
    <source>
        <dbReference type="ARBA" id="ARBA00022529"/>
    </source>
</evidence>
<evidence type="ECO:0000256" key="4">
    <source>
        <dbReference type="ARBA" id="ARBA00022801"/>
    </source>
</evidence>
<dbReference type="CDD" id="cd16901">
    <property type="entry name" value="lyz_P1"/>
    <property type="match status" value="1"/>
</dbReference>
<dbReference type="EC" id="3.2.1.17" evidence="6"/>
<dbReference type="PANTHER" id="PTHR38107:SF4">
    <property type="entry name" value="LYSOZYME"/>
    <property type="match status" value="1"/>
</dbReference>
<keyword evidence="5 6" id="KW-0326">Glycosidase</keyword>
<protein>
    <recommendedName>
        <fullName evidence="6">Lysozyme</fullName>
        <ecNumber evidence="6">3.2.1.17</ecNumber>
    </recommendedName>
</protein>
<feature type="transmembrane region" description="Helical" evidence="7">
    <location>
        <begin position="7"/>
        <end position="26"/>
    </location>
</feature>
<dbReference type="AlphaFoldDB" id="A0A9Q4DH36"/>
<dbReference type="InterPro" id="IPR034690">
    <property type="entry name" value="Endolysin_T4_type"/>
</dbReference>
<keyword evidence="7" id="KW-0812">Transmembrane</keyword>
<evidence type="ECO:0000256" key="1">
    <source>
        <dbReference type="ARBA" id="ARBA00000632"/>
    </source>
</evidence>
<reference evidence="8" key="1">
    <citation type="journal article" date="2021" name="Vet Sci">
        <title>O-Serogroups and Pathovirotypes of Escherichia coli Isolated from Post-Weaning Piglets Showing Diarrhoea and/or Oedema in South Korea.</title>
        <authorList>
            <person name="Byun J.W."/>
            <person name="Moon B.Y."/>
            <person name="Do K.H."/>
            <person name="Lee K."/>
            <person name="Lee H.Y."/>
            <person name="Kim W.I."/>
            <person name="So B."/>
            <person name="Lee W.K."/>
        </authorList>
    </citation>
    <scope>NUCLEOTIDE SEQUENCE</scope>
    <source>
        <strain evidence="8">84/14</strain>
    </source>
</reference>
<dbReference type="InterPro" id="IPR023346">
    <property type="entry name" value="Lysozyme-like_dom_sf"/>
</dbReference>